<feature type="region of interest" description="Disordered" evidence="2">
    <location>
        <begin position="218"/>
        <end position="258"/>
    </location>
</feature>
<dbReference type="GO" id="GO:0000287">
    <property type="term" value="F:magnesium ion binding"/>
    <property type="evidence" value="ECO:0007669"/>
    <property type="project" value="InterPro"/>
</dbReference>
<evidence type="ECO:0000256" key="2">
    <source>
        <dbReference type="SAM" id="MobiDB-lite"/>
    </source>
</evidence>
<reference evidence="4" key="1">
    <citation type="journal article" date="2015" name="Nature">
        <title>Complex archaea that bridge the gap between prokaryotes and eukaryotes.</title>
        <authorList>
            <person name="Spang A."/>
            <person name="Saw J.H."/>
            <person name="Jorgensen S.L."/>
            <person name="Zaremba-Niedzwiedzka K."/>
            <person name="Martijn J."/>
            <person name="Lind A.E."/>
            <person name="van Eijk R."/>
            <person name="Schleper C."/>
            <person name="Guy L."/>
            <person name="Ettema T.J."/>
        </authorList>
    </citation>
    <scope>NUCLEOTIDE SEQUENCE</scope>
</reference>
<proteinExistence type="predicted"/>
<evidence type="ECO:0000313" key="4">
    <source>
        <dbReference type="EMBL" id="KKN25819.1"/>
    </source>
</evidence>
<dbReference type="EMBL" id="LAZR01002769">
    <property type="protein sequence ID" value="KKN25819.1"/>
    <property type="molecule type" value="Genomic_DNA"/>
</dbReference>
<dbReference type="SUPFAM" id="SSF56214">
    <property type="entry name" value="4'-phosphopantetheinyl transferase"/>
    <property type="match status" value="2"/>
</dbReference>
<feature type="domain" description="4'-phosphopantetheinyl transferase" evidence="3">
    <location>
        <begin position="116"/>
        <end position="183"/>
    </location>
</feature>
<dbReference type="InterPro" id="IPR037143">
    <property type="entry name" value="4-PPantetheinyl_Trfase_dom_sf"/>
</dbReference>
<keyword evidence="1" id="KW-0808">Transferase</keyword>
<dbReference type="Gene3D" id="3.90.470.20">
    <property type="entry name" value="4'-phosphopantetheinyl transferase domain"/>
    <property type="match status" value="1"/>
</dbReference>
<dbReference type="AlphaFoldDB" id="A0A0F9P6X4"/>
<dbReference type="InterPro" id="IPR050559">
    <property type="entry name" value="P-Pant_transferase_sf"/>
</dbReference>
<protein>
    <recommendedName>
        <fullName evidence="3">4'-phosphopantetheinyl transferase domain-containing protein</fullName>
    </recommendedName>
</protein>
<dbReference type="PANTHER" id="PTHR12215:SF10">
    <property type="entry name" value="L-AMINOADIPATE-SEMIALDEHYDE DEHYDROGENASE-PHOSPHOPANTETHEINYL TRANSFERASE"/>
    <property type="match status" value="1"/>
</dbReference>
<organism evidence="4">
    <name type="scientific">marine sediment metagenome</name>
    <dbReference type="NCBI Taxonomy" id="412755"/>
    <lineage>
        <taxon>unclassified sequences</taxon>
        <taxon>metagenomes</taxon>
        <taxon>ecological metagenomes</taxon>
    </lineage>
</organism>
<evidence type="ECO:0000259" key="3">
    <source>
        <dbReference type="Pfam" id="PF01648"/>
    </source>
</evidence>
<dbReference type="GO" id="GO:0008897">
    <property type="term" value="F:holo-[acyl-carrier-protein] synthase activity"/>
    <property type="evidence" value="ECO:0007669"/>
    <property type="project" value="InterPro"/>
</dbReference>
<accession>A0A0F9P6X4</accession>
<dbReference type="GO" id="GO:0005829">
    <property type="term" value="C:cytosol"/>
    <property type="evidence" value="ECO:0007669"/>
    <property type="project" value="TreeGrafter"/>
</dbReference>
<sequence>MTGTSNDSSPDLAGIRHKPTIKLCHQTGQVPDAAPQWLTPHERERFAGFSGTHASEFLTSRWLIRQALSRASALEPSQCWPAEGRPTTSASPAGWHLSLSHSHGLSACSTQFGSALGIDIEPSKRHPQWQKVVKRWFSPIEQEWLFQEDDPHMFLRAWTLKEAWLKATGRGIAGNLQTLEVRRGFELYGDQPDDQWQACCFYIEGFLGTLVYRQTADGSLDGSPDGSPNGSPDDAPRPWPRITLLEPPPEDYSLSETEPMDVHWEPMFQRKIHAKC</sequence>
<dbReference type="Pfam" id="PF01648">
    <property type="entry name" value="ACPS"/>
    <property type="match status" value="1"/>
</dbReference>
<gene>
    <name evidence="4" type="ORF">LCGC14_0880870</name>
</gene>
<dbReference type="GO" id="GO:0019878">
    <property type="term" value="P:lysine biosynthetic process via aminoadipic acid"/>
    <property type="evidence" value="ECO:0007669"/>
    <property type="project" value="TreeGrafter"/>
</dbReference>
<name>A0A0F9P6X4_9ZZZZ</name>
<evidence type="ECO:0000256" key="1">
    <source>
        <dbReference type="ARBA" id="ARBA00022679"/>
    </source>
</evidence>
<comment type="caution">
    <text evidence="4">The sequence shown here is derived from an EMBL/GenBank/DDBJ whole genome shotgun (WGS) entry which is preliminary data.</text>
</comment>
<dbReference type="PANTHER" id="PTHR12215">
    <property type="entry name" value="PHOSPHOPANTETHEINE TRANSFERASE"/>
    <property type="match status" value="1"/>
</dbReference>
<dbReference type="InterPro" id="IPR008278">
    <property type="entry name" value="4-PPantetheinyl_Trfase_dom"/>
</dbReference>